<name>A0AAQ4FA98_AMBAM</name>
<evidence type="ECO:0000313" key="1">
    <source>
        <dbReference type="EMBL" id="KAK8783723.1"/>
    </source>
</evidence>
<keyword evidence="2" id="KW-1185">Reference proteome</keyword>
<gene>
    <name evidence="1" type="ORF">V5799_009914</name>
</gene>
<accession>A0AAQ4FA98</accession>
<protein>
    <submittedName>
        <fullName evidence="1">Uncharacterized protein</fullName>
    </submittedName>
</protein>
<sequence>MVKPTIPQRYDINDMFLSMRTWASPPAGLSLQSSVTSPPWQCKRATTSRIPASGRGGGMATMSLTNPFLFFIQAMLFTCSSRSTAEARCSLSATADKDYRMVKPTIPQRYDINDMFLSMRTWASPPAGLSLQSSVTSPPWQCKRATTSRIPASGRGGGMATMSLANPFLFFIQAMLFTCSSPSTAEARCSLSATADKDYRMVKPTIPQRYDINDMFLSMRTWASPPAGLSLQSSVTSPPWQCKRATTSRIPASGRGGGMATMSLTNPFLFFIQAMLFTCSSPSTAEARCSLSATADKDYRMVKPTIPQRYDINHMFLSMRTWASPPAGLSLQSSVTSPPWQCKRATTSRIPASGRGGGMATMSLTNPFLFFIQAMLFTCSSPSTAEARCSLSATADKDYRMVKPTIPQRYINDMFLSMRTWASPPAGLSLQSSVTSPPWQCKRATTSRIPASGRGGGMATMSLTNPFLFFIQAMLFTCSSPSTAEARCSLSATADKDYRIVKPTIPQRYDINDMFLSMRTWASPPAGLSLQSSVTSPPWQCKRATTSRIPASGRGGGMATMSLTNPFLFFIQAMLFTCSSPSTAEARCSLSATADKDYRMVKPTIPQRYDINDMFLSMRTWASPPAGLSLQSSVTSPPWQCKRASTSRIPASGRGGGMATMSLTNPFLFFIQAMLFTCSSPSTAEARCSLSATADKDYRMVKPTIPQRYDINHMFLSMRTWASPPAGLSLQSSVTSPPWQCKRATTSRIPASGRGGGMATMSLTNPFLFFIQAMLFTCSSPSTAEARCSLSATADKDYRMVKPTIPQRYDINDMFLSMRTWASPPAGLSLQSSVTSPPWQCKRATTSRIPASGRGGGMATMSLTNPFLFFIQAMLFTCSSPSTAEARCSLSATADKDYRMVKPTIPQKYDINHMFLSMRTWASPPAGLSLQSSVTSPPWQCKRATTSRIPASGRGGGMATMSLTNPFLFFIQAMLFTCSSPSTAEARCSLSATADKDYRMVKPTIPQRYDINHMFLSMRTWASPPAGLSLQSSVTSPPWQCKRATTSRIPASGRGGGMATMSLTNPFLFFIQAMLFTCSSPSTAEARCSLSATADKDYRMVKPTIPQRYDINHMFLSMRTWASPPAGLSLQSSVTSPPWQCKRATTSRIPASGRGGGMATMSLTNPFLFFIQAMLFTCSSPSTAEARCSLSATADKDYRMVKPTIPQRYDINHMFLSMHTWASPPAGLSLQSSVTSPPWQCKRATTSRIPASGRGGGMATMSLTNPFLFFIQAMLFTCSSPSTAEARCSLSATADKDYRMVKPTIPQRYDINDMFLSMRTWASPPAGLSLQSSVTSPPWQCKRATTSRIPASGRGGGMATMSLTNPFLFFIQAMLFTCSSPSTAEARCSLSATADKDYRMVKPTIPQRYDINDMFLSMRTWASPPAGLSLQSSVTSPPWQCKRATTSRIPASGRGGGMATMSLTNPFLFFIQAMLFTCSSPSTAEVRCSLSATADKDYRMVKPTIPQRYDINHMFLSMRTWASPPAGLSLQSSVTSPPWQCKRATTSRIPASGRGGGMATMSLTNPFLFFIQAMLFTCSSPSTAEARCSLSATADKDYRMVKPTIPQRYDINHMFLSMRTWASPPAGLSLQSSVTSPPWQCKRATTSRIPASGRGGGMATMSLTNPFLFFIQAMLFTCSSPSTAEARCSLSATADKDYRMIKPTIPQRYDINDMFLSMRTWASPPAGLSLQSSVTTPPWQCKRATTSRIPASGRGGGMATMSLTNPFLFFIQAMLFTCSSPSTAEARCSLSATADKDYRMVKPTIPQRYDINDMFLSMRTWASPPAGLSLQSSVTSPPWQCKRATTSRIPASGRGGGMATMSLTNPFLFFIQAMLFTCSSPSTAEARCSLSVTADKDYRMVKPTIPQRYDINHMFLSMRTRASPPAGLSLQSSVTTGRPAEDKCRPVILKLMDGTNKASILTNCKKLKGTE</sequence>
<reference evidence="1 2" key="1">
    <citation type="journal article" date="2023" name="Arcadia Sci">
        <title>De novo assembly of a long-read Amblyomma americanum tick genome.</title>
        <authorList>
            <person name="Chou S."/>
            <person name="Poskanzer K.E."/>
            <person name="Rollins M."/>
            <person name="Thuy-Boun P.S."/>
        </authorList>
    </citation>
    <scope>NUCLEOTIDE SEQUENCE [LARGE SCALE GENOMIC DNA]</scope>
    <source>
        <strain evidence="1">F_SG_1</strain>
        <tissue evidence="1">Salivary glands</tissue>
    </source>
</reference>
<dbReference type="EMBL" id="JARKHS020005255">
    <property type="protein sequence ID" value="KAK8783723.1"/>
    <property type="molecule type" value="Genomic_DNA"/>
</dbReference>
<comment type="caution">
    <text evidence="1">The sequence shown here is derived from an EMBL/GenBank/DDBJ whole genome shotgun (WGS) entry which is preliminary data.</text>
</comment>
<evidence type="ECO:0000313" key="2">
    <source>
        <dbReference type="Proteomes" id="UP001321473"/>
    </source>
</evidence>
<dbReference type="Proteomes" id="UP001321473">
    <property type="component" value="Unassembled WGS sequence"/>
</dbReference>
<proteinExistence type="predicted"/>
<organism evidence="1 2">
    <name type="scientific">Amblyomma americanum</name>
    <name type="common">Lone star tick</name>
    <dbReference type="NCBI Taxonomy" id="6943"/>
    <lineage>
        <taxon>Eukaryota</taxon>
        <taxon>Metazoa</taxon>
        <taxon>Ecdysozoa</taxon>
        <taxon>Arthropoda</taxon>
        <taxon>Chelicerata</taxon>
        <taxon>Arachnida</taxon>
        <taxon>Acari</taxon>
        <taxon>Parasitiformes</taxon>
        <taxon>Ixodida</taxon>
        <taxon>Ixodoidea</taxon>
        <taxon>Ixodidae</taxon>
        <taxon>Amblyomminae</taxon>
        <taxon>Amblyomma</taxon>
    </lineage>
</organism>